<name>A0A226X2U4_CABSO</name>
<dbReference type="RefSeq" id="WP_256982762.1">
    <property type="nucleotide sequence ID" value="NZ_MTHB01000096.1"/>
</dbReference>
<reference evidence="2" key="1">
    <citation type="submission" date="2017-01" db="EMBL/GenBank/DDBJ databases">
        <title>Genome Analysis of Deinococcus marmoris KOPRI26562.</title>
        <authorList>
            <person name="Kim J.H."/>
            <person name="Oh H.-M."/>
        </authorList>
    </citation>
    <scope>NUCLEOTIDE SEQUENCE [LARGE SCALE GENOMIC DNA]</scope>
    <source>
        <strain evidence="2">PAMC 26633</strain>
    </source>
</reference>
<accession>A0A226X2U4</accession>
<gene>
    <name evidence="1" type="ORF">BSU04_15655</name>
</gene>
<dbReference type="EMBL" id="MTHB01000096">
    <property type="protein sequence ID" value="OXC77673.1"/>
    <property type="molecule type" value="Genomic_DNA"/>
</dbReference>
<protein>
    <submittedName>
        <fullName evidence="1">Uncharacterized protein</fullName>
    </submittedName>
</protein>
<dbReference type="AlphaFoldDB" id="A0A226X2U4"/>
<evidence type="ECO:0000313" key="2">
    <source>
        <dbReference type="Proteomes" id="UP000214720"/>
    </source>
</evidence>
<evidence type="ECO:0000313" key="1">
    <source>
        <dbReference type="EMBL" id="OXC77673.1"/>
    </source>
</evidence>
<dbReference type="Proteomes" id="UP000214720">
    <property type="component" value="Unassembled WGS sequence"/>
</dbReference>
<organism evidence="1 2">
    <name type="scientific">Caballeronia sordidicola</name>
    <name type="common">Burkholderia sordidicola</name>
    <dbReference type="NCBI Taxonomy" id="196367"/>
    <lineage>
        <taxon>Bacteria</taxon>
        <taxon>Pseudomonadati</taxon>
        <taxon>Pseudomonadota</taxon>
        <taxon>Betaproteobacteria</taxon>
        <taxon>Burkholderiales</taxon>
        <taxon>Burkholderiaceae</taxon>
        <taxon>Caballeronia</taxon>
    </lineage>
</organism>
<proteinExistence type="predicted"/>
<comment type="caution">
    <text evidence="1">The sequence shown here is derived from an EMBL/GenBank/DDBJ whole genome shotgun (WGS) entry which is preliminary data.</text>
</comment>
<sequence length="44" mass="4975">MWTAIRYVMLPPGWRADGSGETTEALRQQNLDARRTVQVGTQGR</sequence>